<organism evidence="3 4">
    <name type="scientific">Candidatus Terrybacteria bacterium RIFCSPHIGHO2_01_FULL_48_17</name>
    <dbReference type="NCBI Taxonomy" id="1802362"/>
    <lineage>
        <taxon>Bacteria</taxon>
        <taxon>Candidatus Terryibacteriota</taxon>
    </lineage>
</organism>
<sequence>MQNSRILGLDLDGTLADHTFAKIAIARELGYTLSPPQTASAILRHIMQPEHYRTLQKRLYHDFAPHSPKTVGAEEALDELRVRGWDFLVISRRGGEDSQDLARQWVVQEYAGMIPSEQVFFVEEDAAKNTVAKEHGVLGYVDDQQEVLNYLASVKYRLLFDPFENFLTKTPPHIFLMHAWRELPQLLAPFE</sequence>
<dbReference type="Gene3D" id="3.40.50.1000">
    <property type="entry name" value="HAD superfamily/HAD-like"/>
    <property type="match status" value="1"/>
</dbReference>
<name>A0A1G2PKR1_9BACT</name>
<evidence type="ECO:0000256" key="2">
    <source>
        <dbReference type="PIRSR" id="PIRSR610708-1"/>
    </source>
</evidence>
<dbReference type="SUPFAM" id="SSF56784">
    <property type="entry name" value="HAD-like"/>
    <property type="match status" value="1"/>
</dbReference>
<evidence type="ECO:0000313" key="3">
    <source>
        <dbReference type="EMBL" id="OHA48887.1"/>
    </source>
</evidence>
<feature type="active site" description="Nucleophile" evidence="2">
    <location>
        <position position="10"/>
    </location>
</feature>
<accession>A0A1G2PKR1</accession>
<dbReference type="EMBL" id="MHSS01000002">
    <property type="protein sequence ID" value="OHA48887.1"/>
    <property type="molecule type" value="Genomic_DNA"/>
</dbReference>
<dbReference type="Pfam" id="PF06941">
    <property type="entry name" value="NT5C"/>
    <property type="match status" value="1"/>
</dbReference>
<protein>
    <recommendedName>
        <fullName evidence="5">Nucleotidase</fullName>
    </recommendedName>
</protein>
<dbReference type="GO" id="GO:0008253">
    <property type="term" value="F:5'-nucleotidase activity"/>
    <property type="evidence" value="ECO:0007669"/>
    <property type="project" value="InterPro"/>
</dbReference>
<feature type="active site" description="Proton donor" evidence="2">
    <location>
        <position position="12"/>
    </location>
</feature>
<gene>
    <name evidence="3" type="ORF">A2806_04300</name>
</gene>
<dbReference type="InterPro" id="IPR036412">
    <property type="entry name" value="HAD-like_sf"/>
</dbReference>
<evidence type="ECO:0000256" key="1">
    <source>
        <dbReference type="ARBA" id="ARBA00009589"/>
    </source>
</evidence>
<comment type="similarity">
    <text evidence="1">Belongs to the 5'(3')-deoxyribonucleotidase family.</text>
</comment>
<comment type="caution">
    <text evidence="3">The sequence shown here is derived from an EMBL/GenBank/DDBJ whole genome shotgun (WGS) entry which is preliminary data.</text>
</comment>
<dbReference type="GO" id="GO:0009264">
    <property type="term" value="P:deoxyribonucleotide catabolic process"/>
    <property type="evidence" value="ECO:0007669"/>
    <property type="project" value="InterPro"/>
</dbReference>
<proteinExistence type="inferred from homology"/>
<reference evidence="3 4" key="1">
    <citation type="journal article" date="2016" name="Nat. Commun.">
        <title>Thousands of microbial genomes shed light on interconnected biogeochemical processes in an aquifer system.</title>
        <authorList>
            <person name="Anantharaman K."/>
            <person name="Brown C.T."/>
            <person name="Hug L.A."/>
            <person name="Sharon I."/>
            <person name="Castelle C.J."/>
            <person name="Probst A.J."/>
            <person name="Thomas B.C."/>
            <person name="Singh A."/>
            <person name="Wilkins M.J."/>
            <person name="Karaoz U."/>
            <person name="Brodie E.L."/>
            <person name="Williams K.H."/>
            <person name="Hubbard S.S."/>
            <person name="Banfield J.F."/>
        </authorList>
    </citation>
    <scope>NUCLEOTIDE SEQUENCE [LARGE SCALE GENOMIC DNA]</scope>
</reference>
<dbReference type="InterPro" id="IPR023214">
    <property type="entry name" value="HAD_sf"/>
</dbReference>
<dbReference type="Proteomes" id="UP000177629">
    <property type="component" value="Unassembled WGS sequence"/>
</dbReference>
<dbReference type="AlphaFoldDB" id="A0A1G2PKR1"/>
<evidence type="ECO:0000313" key="4">
    <source>
        <dbReference type="Proteomes" id="UP000177629"/>
    </source>
</evidence>
<dbReference type="InterPro" id="IPR010708">
    <property type="entry name" value="5'(3')-deoxyribonucleotidase"/>
</dbReference>
<evidence type="ECO:0008006" key="5">
    <source>
        <dbReference type="Google" id="ProtNLM"/>
    </source>
</evidence>